<evidence type="ECO:0000313" key="2">
    <source>
        <dbReference type="Proteomes" id="UP001151081"/>
    </source>
</evidence>
<comment type="caution">
    <text evidence="1">The sequence shown here is derived from an EMBL/GenBank/DDBJ whole genome shotgun (WGS) entry which is preliminary data.</text>
</comment>
<dbReference type="EMBL" id="JAGTJJ010000038">
    <property type="protein sequence ID" value="MDC3986400.1"/>
    <property type="molecule type" value="Genomic_DNA"/>
</dbReference>
<name>A0A9X3XBN7_9BACT</name>
<dbReference type="Proteomes" id="UP001151081">
    <property type="component" value="Unassembled WGS sequence"/>
</dbReference>
<dbReference type="RefSeq" id="WP_272424451.1">
    <property type="nucleotide sequence ID" value="NZ_JAGTJJ010000038.1"/>
</dbReference>
<reference evidence="1 2" key="1">
    <citation type="submission" date="2021-04" db="EMBL/GenBank/DDBJ databases">
        <title>Genome analysis of Polyangium sp.</title>
        <authorList>
            <person name="Li Y."/>
            <person name="Wang J."/>
        </authorList>
    </citation>
    <scope>NUCLEOTIDE SEQUENCE [LARGE SCALE GENOMIC DNA]</scope>
    <source>
        <strain evidence="1 2">SDU14</strain>
    </source>
</reference>
<sequence>MSLERLADTGLPFNRKERYFTGTVLPMLVCAHDFAHFGRLTTLAGLGPVEVDASPGGANVQFFTEYGFAESLFGEEAERRFPEAPTSRDTPDVLVYVDGPRRVLLAIEAKMYDKPTAAELEEQLRAQAGIVAYLRDKLGVAQENVAHVALLPAGLARRVGDLSVRTITWEDVLSAYADVGPPYFVEMLRVGLARYDALLARRDVAFGANAETKLSGEEIVRQFQAGMLTFTRMGRRGGLAGPELREDITSGAWRTFRYECSSKVVDNRNWFGVADFVTRVRAASTGEEG</sequence>
<gene>
    <name evidence="1" type="ORF">KEG57_38345</name>
</gene>
<evidence type="ECO:0000313" key="1">
    <source>
        <dbReference type="EMBL" id="MDC3986400.1"/>
    </source>
</evidence>
<dbReference type="AlphaFoldDB" id="A0A9X3XBN7"/>
<protein>
    <submittedName>
        <fullName evidence="1">Uncharacterized protein</fullName>
    </submittedName>
</protein>
<proteinExistence type="predicted"/>
<keyword evidence="2" id="KW-1185">Reference proteome</keyword>
<organism evidence="1 2">
    <name type="scientific">Polyangium jinanense</name>
    <dbReference type="NCBI Taxonomy" id="2829994"/>
    <lineage>
        <taxon>Bacteria</taxon>
        <taxon>Pseudomonadati</taxon>
        <taxon>Myxococcota</taxon>
        <taxon>Polyangia</taxon>
        <taxon>Polyangiales</taxon>
        <taxon>Polyangiaceae</taxon>
        <taxon>Polyangium</taxon>
    </lineage>
</organism>
<accession>A0A9X3XBN7</accession>